<evidence type="ECO:0000256" key="5">
    <source>
        <dbReference type="ARBA" id="ARBA00093760"/>
    </source>
</evidence>
<evidence type="ECO:0000256" key="3">
    <source>
        <dbReference type="ARBA" id="ARBA00022759"/>
    </source>
</evidence>
<proteinExistence type="predicted"/>
<dbReference type="InterPro" id="IPR054784">
    <property type="entry name" value="HpyAIV-type_restriction_enz"/>
</dbReference>
<evidence type="ECO:0000256" key="4">
    <source>
        <dbReference type="ARBA" id="ARBA00022801"/>
    </source>
</evidence>
<dbReference type="RefSeq" id="WP_073073697.1">
    <property type="nucleotide sequence ID" value="NZ_FQXN01000006.1"/>
</dbReference>
<evidence type="ECO:0000313" key="7">
    <source>
        <dbReference type="EMBL" id="SHH54371.1"/>
    </source>
</evidence>
<comment type="catalytic activity">
    <reaction evidence="5">
        <text>Endonucleolytic cleavage of DNA to give specific double-stranded fragments with terminal 5'-phosphates.</text>
        <dbReference type="EC" id="3.1.21.4"/>
    </reaction>
</comment>
<dbReference type="STRING" id="1123380.SAMN02745199_1481"/>
<dbReference type="EMBL" id="FQXN01000006">
    <property type="protein sequence ID" value="SHH54371.1"/>
    <property type="molecule type" value="Genomic_DNA"/>
</dbReference>
<keyword evidence="4" id="KW-0378">Hydrolase</keyword>
<protein>
    <recommendedName>
        <fullName evidence="6">type II site-specific deoxyribonuclease</fullName>
        <ecNumber evidence="6">3.1.21.4</ecNumber>
    </recommendedName>
</protein>
<dbReference type="InterPro" id="IPR019045">
    <property type="entry name" value="Restrct_endonuc_II_HinfI"/>
</dbReference>
<reference evidence="8" key="1">
    <citation type="submission" date="2016-11" db="EMBL/GenBank/DDBJ databases">
        <authorList>
            <person name="Varghese N."/>
            <person name="Submissions S."/>
        </authorList>
    </citation>
    <scope>NUCLEOTIDE SEQUENCE [LARGE SCALE GENOMIC DNA]</scope>
    <source>
        <strain evidence="8">DSM 15807</strain>
    </source>
</reference>
<evidence type="ECO:0000256" key="6">
    <source>
        <dbReference type="ARBA" id="ARBA00093790"/>
    </source>
</evidence>
<dbReference type="AlphaFoldDB" id="A0A1M5TUL9"/>
<sequence>MNYERFVELLNQHIFEKEKRDLLNKLAERPERFIGLFRPTKPRAKILQHLLQSHEIRFGDAIEELTTEIIAELGYRNLSKTIKNSNDEVLSLDQYFTDGNTYYFIEQKVRDDHDSTKKRGQINNFEKKLEVLHNLHKNNLVGIMYFIDPDLTKNKNFYDKKLQYFAKFYGLELRLFYGRELFEYFNAPQMWDNIIQWLTKWKNNLPDLPKINFDENPEQSFEEIKELEIRNWRKLLQNDKLWEEGIIYVLFRTGETLRLVLEYFRKQTSTPYINLERLLKKRLEEYY</sequence>
<dbReference type="Proteomes" id="UP000242592">
    <property type="component" value="Unassembled WGS sequence"/>
</dbReference>
<organism evidence="7 8">
    <name type="scientific">Thermosipho atlanticus DSM 15807</name>
    <dbReference type="NCBI Taxonomy" id="1123380"/>
    <lineage>
        <taxon>Bacteria</taxon>
        <taxon>Thermotogati</taxon>
        <taxon>Thermotogota</taxon>
        <taxon>Thermotogae</taxon>
        <taxon>Thermotogales</taxon>
        <taxon>Fervidobacteriaceae</taxon>
        <taxon>Thermosipho</taxon>
    </lineage>
</organism>
<keyword evidence="2" id="KW-0680">Restriction system</keyword>
<dbReference type="Pfam" id="PF09520">
    <property type="entry name" value="RE_TdeIII"/>
    <property type="match status" value="1"/>
</dbReference>
<dbReference type="OrthoDB" id="830908at2"/>
<dbReference type="NCBIfam" id="NF045832">
    <property type="entry name" value="restrict_HpyAIV"/>
    <property type="match status" value="1"/>
</dbReference>
<gene>
    <name evidence="7" type="ORF">SAMN02745199_1481</name>
</gene>
<accession>A0A1M5TUL9</accession>
<keyword evidence="8" id="KW-1185">Reference proteome</keyword>
<dbReference type="EC" id="3.1.21.4" evidence="6"/>
<evidence type="ECO:0000256" key="1">
    <source>
        <dbReference type="ARBA" id="ARBA00022722"/>
    </source>
</evidence>
<name>A0A1M5TUL9_9BACT</name>
<evidence type="ECO:0000313" key="8">
    <source>
        <dbReference type="Proteomes" id="UP000242592"/>
    </source>
</evidence>
<keyword evidence="1" id="KW-0540">Nuclease</keyword>
<evidence type="ECO:0000256" key="2">
    <source>
        <dbReference type="ARBA" id="ARBA00022747"/>
    </source>
</evidence>
<keyword evidence="3" id="KW-0255">Endonuclease</keyword>